<dbReference type="EMBL" id="JASBWS010000069">
    <property type="protein sequence ID" value="KAJ9101532.1"/>
    <property type="molecule type" value="Genomic_DNA"/>
</dbReference>
<sequence length="255" mass="28752">MYRSLVKISPQYVAGLFRYGENELVPAKAKLRPEEGQSGCQPSAFQTFLFEDSDASPDSDSKVTDSDIYVDFRGSSTEYHGRYVGNELYENGDNAANSAWVYIFQTTMLDSAREDAKASRKWKNTDNNTDNSGLVQEFNGIQPQEYTNLGYMLKLVTGRETLQKKISDLTDDDLKKSLDAARESPVLIIPKATNKGRLDGSRIWIATVKAALQAERWTLFNPVEKKKGIEEYTLTEIKELGESMVFFNDHSPLDD</sequence>
<comment type="caution">
    <text evidence="1">The sequence shown here is derived from an EMBL/GenBank/DDBJ whole genome shotgun (WGS) entry which is preliminary data.</text>
</comment>
<accession>A0ACC2VRK9</accession>
<gene>
    <name evidence="1" type="ORF">QFC20_005225</name>
</gene>
<evidence type="ECO:0000313" key="1">
    <source>
        <dbReference type="EMBL" id="KAJ9101532.1"/>
    </source>
</evidence>
<reference evidence="1" key="1">
    <citation type="submission" date="2023-04" db="EMBL/GenBank/DDBJ databases">
        <title>Draft Genome sequencing of Naganishia species isolated from polar environments using Oxford Nanopore Technology.</title>
        <authorList>
            <person name="Leo P."/>
            <person name="Venkateswaran K."/>
        </authorList>
    </citation>
    <scope>NUCLEOTIDE SEQUENCE</scope>
    <source>
        <strain evidence="1">MNA-CCFEE 5262</strain>
    </source>
</reference>
<dbReference type="Proteomes" id="UP001230649">
    <property type="component" value="Unassembled WGS sequence"/>
</dbReference>
<name>A0ACC2VRK9_9TREE</name>
<proteinExistence type="predicted"/>
<organism evidence="1 2">
    <name type="scientific">Naganishia adeliensis</name>
    <dbReference type="NCBI Taxonomy" id="92952"/>
    <lineage>
        <taxon>Eukaryota</taxon>
        <taxon>Fungi</taxon>
        <taxon>Dikarya</taxon>
        <taxon>Basidiomycota</taxon>
        <taxon>Agaricomycotina</taxon>
        <taxon>Tremellomycetes</taxon>
        <taxon>Filobasidiales</taxon>
        <taxon>Filobasidiaceae</taxon>
        <taxon>Naganishia</taxon>
    </lineage>
</organism>
<evidence type="ECO:0000313" key="2">
    <source>
        <dbReference type="Proteomes" id="UP001230649"/>
    </source>
</evidence>
<keyword evidence="2" id="KW-1185">Reference proteome</keyword>
<protein>
    <submittedName>
        <fullName evidence="1">Uncharacterized protein</fullName>
    </submittedName>
</protein>